<sequence length="942" mass="106172">MAKLLQRQNSDLAYQKKCSGCLWGFRQFFDFHQRLRIRKMLTDRNHGDGKSYAGIETPKSLVPSTVKKHDIVKSETNILIGNKGNTTKRRRSKGHMRALFFKTLARKQNEKWKTSPVTRQLLRTISIHHLECDDYVLHDEVTSDNEPSTIELSPHESDSSAASKHVPLSPSGSDGPIFGKMSECRAMNTVNHVDDNLVYELGDHSVEKQGRLVEKINGANESLSKQKHVDAKRLGRDAVIQSSFFINSLELFRTDRDLFIKLLEDQNFVQENFLWCRHSSSTKKLLTHSSSFPRAGLSGGKAGPSRRNHKWKESELFVNQEKKSQLGNTPSISSTMSKGAMTSKAGIKVDILKSEFATMDASVVGSSSEVLPGSTHELKSQRDHGTVLNHFKDLQQRTENVVNKNRKANHRISMDGILHKVPYGQKVTEDVMKEKLCRSASAGYDRDNPRDNIGISANRYLHQSIQRSRSLTESLDRYSHLLESISTKESKRLPESLKSSNEDGGLQHRKTLKTSARIFSNPEFLSSHSFSEDVQSEVFCAALSSEVSATSFLDSDVAVNIHSFLGPESVGTLVHAKQIKESDTTEHSIDINVSGITDESLECPLLTNEHDQSDIGKVSYPTDQDDICHMPLHERDIGISTQPKLISEHDHKEIQEISSVTYTPLLEQESGMEMDPTDKQIPVSVLDSFLEEDPVTSAKCLISADPELEPRSLHFKEPDDSRTLENPLDAEVFSQAEIIEPSSGKIQTKGLTHVDAFHIQVDKEDEAEFNYVRDVLNKSGFIGEFLGTWYSPYLQLDPLRLGEVDGLPHEFDIATYNHDMSPDNELLFDLINEVLLEIYETSFASTPWLSCFGSQRRPMFGVCNILKEVWTKISWRLSLQKQLNYTLQSIVARDFAKNDGWLNLQWDAECVGIGLEDLILANLLDELILEFDDTSYPQFVSS</sequence>
<reference evidence="5" key="1">
    <citation type="submission" date="2025-08" db="UniProtKB">
        <authorList>
            <consortium name="RefSeq"/>
        </authorList>
    </citation>
    <scope>IDENTIFICATION</scope>
</reference>
<gene>
    <name evidence="5" type="primary">LOC105044412</name>
</gene>
<dbReference type="FunCoup" id="A0A6I9R4Q7">
    <property type="interactions" value="2832"/>
</dbReference>
<evidence type="ECO:0000256" key="1">
    <source>
        <dbReference type="SAM" id="MobiDB-lite"/>
    </source>
</evidence>
<feature type="region of interest" description="Disordered" evidence="1">
    <location>
        <begin position="489"/>
        <end position="509"/>
    </location>
</feature>
<evidence type="ECO:0000259" key="2">
    <source>
        <dbReference type="Pfam" id="PF12552"/>
    </source>
</evidence>
<dbReference type="OrthoDB" id="758104at2759"/>
<accession>A0A6I9R4Q7</accession>
<proteinExistence type="predicted"/>
<protein>
    <submittedName>
        <fullName evidence="5">Uncharacterized protein LOC105044412</fullName>
    </submittedName>
</protein>
<evidence type="ECO:0000313" key="4">
    <source>
        <dbReference type="Proteomes" id="UP000504607"/>
    </source>
</evidence>
<dbReference type="KEGG" id="egu:105044412"/>
<evidence type="ECO:0000313" key="5">
    <source>
        <dbReference type="RefSeq" id="XP_010920593.1"/>
    </source>
</evidence>
<dbReference type="GeneID" id="105044412"/>
<organism evidence="4 5">
    <name type="scientific">Elaeis guineensis var. tenera</name>
    <name type="common">Oil palm</name>
    <dbReference type="NCBI Taxonomy" id="51953"/>
    <lineage>
        <taxon>Eukaryota</taxon>
        <taxon>Viridiplantae</taxon>
        <taxon>Streptophyta</taxon>
        <taxon>Embryophyta</taxon>
        <taxon>Tracheophyta</taxon>
        <taxon>Spermatophyta</taxon>
        <taxon>Magnoliopsida</taxon>
        <taxon>Liliopsida</taxon>
        <taxon>Arecaceae</taxon>
        <taxon>Arecoideae</taxon>
        <taxon>Cocoseae</taxon>
        <taxon>Elaeidinae</taxon>
        <taxon>Elaeis</taxon>
    </lineage>
</organism>
<dbReference type="InterPro" id="IPR022212">
    <property type="entry name" value="DUF3741"/>
</dbReference>
<dbReference type="PANTHER" id="PTHR47071:SF9">
    <property type="entry name" value="TRM32-LIKE PROTEIN (DUF3741)"/>
    <property type="match status" value="1"/>
</dbReference>
<dbReference type="Proteomes" id="UP000504607">
    <property type="component" value="Chromosome 5"/>
</dbReference>
<dbReference type="AlphaFoldDB" id="A0A6I9R4Q7"/>
<dbReference type="InterPro" id="IPR044257">
    <property type="entry name" value="TRM32-like"/>
</dbReference>
<feature type="domain" description="DUF4378" evidence="3">
    <location>
        <begin position="768"/>
        <end position="926"/>
    </location>
</feature>
<dbReference type="InParanoid" id="A0A6I9R4Q7"/>
<dbReference type="InterPro" id="IPR025486">
    <property type="entry name" value="DUF4378"/>
</dbReference>
<feature type="domain" description="DUF3741" evidence="2">
    <location>
        <begin position="226"/>
        <end position="267"/>
    </location>
</feature>
<feature type="region of interest" description="Disordered" evidence="1">
    <location>
        <begin position="143"/>
        <end position="174"/>
    </location>
</feature>
<dbReference type="Pfam" id="PF14309">
    <property type="entry name" value="DUF4378"/>
    <property type="match status" value="1"/>
</dbReference>
<dbReference type="RefSeq" id="XP_010920593.1">
    <property type="nucleotide sequence ID" value="XM_010922291.3"/>
</dbReference>
<name>A0A6I9R4Q7_ELAGV</name>
<evidence type="ECO:0000259" key="3">
    <source>
        <dbReference type="Pfam" id="PF14309"/>
    </source>
</evidence>
<dbReference type="Pfam" id="PF12552">
    <property type="entry name" value="DUF3741"/>
    <property type="match status" value="1"/>
</dbReference>
<dbReference type="PANTHER" id="PTHR47071">
    <property type="entry name" value="PROTEIN TRM32"/>
    <property type="match status" value="1"/>
</dbReference>
<keyword evidence="4" id="KW-1185">Reference proteome</keyword>